<keyword evidence="2" id="KW-0732">Signal</keyword>
<accession>A0AAV9ESH9</accession>
<reference evidence="3" key="2">
    <citation type="submission" date="2023-06" db="EMBL/GenBank/DDBJ databases">
        <authorList>
            <person name="Ma L."/>
            <person name="Liu K.-W."/>
            <person name="Li Z."/>
            <person name="Hsiao Y.-Y."/>
            <person name="Qi Y."/>
            <person name="Fu T."/>
            <person name="Tang G."/>
            <person name="Zhang D."/>
            <person name="Sun W.-H."/>
            <person name="Liu D.-K."/>
            <person name="Li Y."/>
            <person name="Chen G.-Z."/>
            <person name="Liu X.-D."/>
            <person name="Liao X.-Y."/>
            <person name="Jiang Y.-T."/>
            <person name="Yu X."/>
            <person name="Hao Y."/>
            <person name="Huang J."/>
            <person name="Zhao X.-W."/>
            <person name="Ke S."/>
            <person name="Chen Y.-Y."/>
            <person name="Wu W.-L."/>
            <person name="Hsu J.-L."/>
            <person name="Lin Y.-F."/>
            <person name="Huang M.-D."/>
            <person name="Li C.-Y."/>
            <person name="Huang L."/>
            <person name="Wang Z.-W."/>
            <person name="Zhao X."/>
            <person name="Zhong W.-Y."/>
            <person name="Peng D.-H."/>
            <person name="Ahmad S."/>
            <person name="Lan S."/>
            <person name="Zhang J.-S."/>
            <person name="Tsai W.-C."/>
            <person name="Van De Peer Y."/>
            <person name="Liu Z.-J."/>
        </authorList>
    </citation>
    <scope>NUCLEOTIDE SEQUENCE</scope>
    <source>
        <strain evidence="3">CP</strain>
        <tissue evidence="3">Leaves</tissue>
    </source>
</reference>
<feature type="region of interest" description="Disordered" evidence="1">
    <location>
        <begin position="24"/>
        <end position="51"/>
    </location>
</feature>
<dbReference type="Proteomes" id="UP001180020">
    <property type="component" value="Unassembled WGS sequence"/>
</dbReference>
<comment type="caution">
    <text evidence="3">The sequence shown here is derived from an EMBL/GenBank/DDBJ whole genome shotgun (WGS) entry which is preliminary data.</text>
</comment>
<evidence type="ECO:0000313" key="3">
    <source>
        <dbReference type="EMBL" id="KAK1316369.1"/>
    </source>
</evidence>
<feature type="chain" id="PRO_5043541319" evidence="2">
    <location>
        <begin position="22"/>
        <end position="86"/>
    </location>
</feature>
<organism evidence="3 4">
    <name type="scientific">Acorus calamus</name>
    <name type="common">Sweet flag</name>
    <dbReference type="NCBI Taxonomy" id="4465"/>
    <lineage>
        <taxon>Eukaryota</taxon>
        <taxon>Viridiplantae</taxon>
        <taxon>Streptophyta</taxon>
        <taxon>Embryophyta</taxon>
        <taxon>Tracheophyta</taxon>
        <taxon>Spermatophyta</taxon>
        <taxon>Magnoliopsida</taxon>
        <taxon>Liliopsida</taxon>
        <taxon>Acoraceae</taxon>
        <taxon>Acorus</taxon>
    </lineage>
</organism>
<proteinExistence type="predicted"/>
<protein>
    <submittedName>
        <fullName evidence="3">Uncharacterized protein</fullName>
    </submittedName>
</protein>
<dbReference type="EMBL" id="JAUJYO010000005">
    <property type="protein sequence ID" value="KAK1316369.1"/>
    <property type="molecule type" value="Genomic_DNA"/>
</dbReference>
<sequence length="86" mass="9137">MASKSFIVLGLLLAALLVVSAGEMTEQPKEEPTNTTPVEESQEVGTDLFGGGNGGGHGSPCHRRCCVRRCHCCTKAEYEAKAQTQN</sequence>
<keyword evidence="4" id="KW-1185">Reference proteome</keyword>
<evidence type="ECO:0000313" key="4">
    <source>
        <dbReference type="Proteomes" id="UP001180020"/>
    </source>
</evidence>
<dbReference type="Pfam" id="PF07172">
    <property type="entry name" value="GRP"/>
    <property type="match status" value="1"/>
</dbReference>
<gene>
    <name evidence="3" type="ORF">QJS10_CPA05g01613</name>
</gene>
<reference evidence="3" key="1">
    <citation type="journal article" date="2023" name="Nat. Commun.">
        <title>Diploid and tetraploid genomes of Acorus and the evolution of monocots.</title>
        <authorList>
            <person name="Ma L."/>
            <person name="Liu K.W."/>
            <person name="Li Z."/>
            <person name="Hsiao Y.Y."/>
            <person name="Qi Y."/>
            <person name="Fu T."/>
            <person name="Tang G.D."/>
            <person name="Zhang D."/>
            <person name="Sun W.H."/>
            <person name="Liu D.K."/>
            <person name="Li Y."/>
            <person name="Chen G.Z."/>
            <person name="Liu X.D."/>
            <person name="Liao X.Y."/>
            <person name="Jiang Y.T."/>
            <person name="Yu X."/>
            <person name="Hao Y."/>
            <person name="Huang J."/>
            <person name="Zhao X.W."/>
            <person name="Ke S."/>
            <person name="Chen Y.Y."/>
            <person name="Wu W.L."/>
            <person name="Hsu J.L."/>
            <person name="Lin Y.F."/>
            <person name="Huang M.D."/>
            <person name="Li C.Y."/>
            <person name="Huang L."/>
            <person name="Wang Z.W."/>
            <person name="Zhao X."/>
            <person name="Zhong W.Y."/>
            <person name="Peng D.H."/>
            <person name="Ahmad S."/>
            <person name="Lan S."/>
            <person name="Zhang J.S."/>
            <person name="Tsai W.C."/>
            <person name="Van de Peer Y."/>
            <person name="Liu Z.J."/>
        </authorList>
    </citation>
    <scope>NUCLEOTIDE SEQUENCE</scope>
    <source>
        <strain evidence="3">CP</strain>
    </source>
</reference>
<name>A0AAV9ESH9_ACOCL</name>
<evidence type="ECO:0000256" key="2">
    <source>
        <dbReference type="SAM" id="SignalP"/>
    </source>
</evidence>
<feature type="signal peptide" evidence="2">
    <location>
        <begin position="1"/>
        <end position="21"/>
    </location>
</feature>
<dbReference type="AlphaFoldDB" id="A0AAV9ESH9"/>
<evidence type="ECO:0000256" key="1">
    <source>
        <dbReference type="SAM" id="MobiDB-lite"/>
    </source>
</evidence>
<dbReference type="InterPro" id="IPR010800">
    <property type="entry name" value="GRP"/>
</dbReference>